<reference evidence="1 2" key="1">
    <citation type="journal article" date="2023" name="Science">
        <title>Complex scaffold remodeling in plant triterpene biosynthesis.</title>
        <authorList>
            <person name="De La Pena R."/>
            <person name="Hodgson H."/>
            <person name="Liu J.C."/>
            <person name="Stephenson M.J."/>
            <person name="Martin A.C."/>
            <person name="Owen C."/>
            <person name="Harkess A."/>
            <person name="Leebens-Mack J."/>
            <person name="Jimenez L.E."/>
            <person name="Osbourn A."/>
            <person name="Sattely E.S."/>
        </authorList>
    </citation>
    <scope>NUCLEOTIDE SEQUENCE [LARGE SCALE GENOMIC DNA]</scope>
    <source>
        <strain evidence="2">cv. JPN11</strain>
        <tissue evidence="1">Leaf</tissue>
    </source>
</reference>
<name>A0ACC1YBI5_MELAZ</name>
<comment type="caution">
    <text evidence="1">The sequence shown here is derived from an EMBL/GenBank/DDBJ whole genome shotgun (WGS) entry which is preliminary data.</text>
</comment>
<evidence type="ECO:0000313" key="1">
    <source>
        <dbReference type="EMBL" id="KAJ4720672.1"/>
    </source>
</evidence>
<protein>
    <submittedName>
        <fullName evidence="1">Bark storage protein A</fullName>
    </submittedName>
</protein>
<sequence>MASPKKVPSCLVLLMMFSLPVIFVSTAKPSNRIKPLNIIKELNHKGPYVGLITVFPPEENAFFGTGAFKPHPRHPFVDLSGRRFRVGKVNGKKVIYVRDVELEW</sequence>
<proteinExistence type="predicted"/>
<evidence type="ECO:0000313" key="2">
    <source>
        <dbReference type="Proteomes" id="UP001164539"/>
    </source>
</evidence>
<gene>
    <name evidence="1" type="ORF">OWV82_008462</name>
</gene>
<dbReference type="Proteomes" id="UP001164539">
    <property type="component" value="Chromosome 4"/>
</dbReference>
<keyword evidence="2" id="KW-1185">Reference proteome</keyword>
<accession>A0ACC1YBI5</accession>
<dbReference type="EMBL" id="CM051397">
    <property type="protein sequence ID" value="KAJ4720672.1"/>
    <property type="molecule type" value="Genomic_DNA"/>
</dbReference>
<organism evidence="1 2">
    <name type="scientific">Melia azedarach</name>
    <name type="common">Chinaberry tree</name>
    <dbReference type="NCBI Taxonomy" id="155640"/>
    <lineage>
        <taxon>Eukaryota</taxon>
        <taxon>Viridiplantae</taxon>
        <taxon>Streptophyta</taxon>
        <taxon>Embryophyta</taxon>
        <taxon>Tracheophyta</taxon>
        <taxon>Spermatophyta</taxon>
        <taxon>Magnoliopsida</taxon>
        <taxon>eudicotyledons</taxon>
        <taxon>Gunneridae</taxon>
        <taxon>Pentapetalae</taxon>
        <taxon>rosids</taxon>
        <taxon>malvids</taxon>
        <taxon>Sapindales</taxon>
        <taxon>Meliaceae</taxon>
        <taxon>Melia</taxon>
    </lineage>
</organism>